<evidence type="ECO:0000256" key="5">
    <source>
        <dbReference type="SAM" id="MobiDB-lite"/>
    </source>
</evidence>
<feature type="compositionally biased region" description="Low complexity" evidence="5">
    <location>
        <begin position="39"/>
        <end position="48"/>
    </location>
</feature>
<dbReference type="PROSITE" id="PS50118">
    <property type="entry name" value="HMG_BOX_2"/>
    <property type="match status" value="1"/>
</dbReference>
<feature type="compositionally biased region" description="Low complexity" evidence="5">
    <location>
        <begin position="232"/>
        <end position="261"/>
    </location>
</feature>
<dbReference type="Pfam" id="PF00505">
    <property type="entry name" value="HMG_box"/>
    <property type="match status" value="1"/>
</dbReference>
<protein>
    <recommendedName>
        <fullName evidence="6">HMG box domain-containing protein</fullName>
    </recommendedName>
</protein>
<feature type="domain" description="HMG box" evidence="6">
    <location>
        <begin position="119"/>
        <end position="187"/>
    </location>
</feature>
<evidence type="ECO:0000256" key="2">
    <source>
        <dbReference type="ARBA" id="ARBA00023125"/>
    </source>
</evidence>
<feature type="compositionally biased region" description="Basic and acidic residues" evidence="5">
    <location>
        <begin position="286"/>
        <end position="296"/>
    </location>
</feature>
<dbReference type="OrthoDB" id="6247875at2759"/>
<evidence type="ECO:0000259" key="6">
    <source>
        <dbReference type="PROSITE" id="PS50118"/>
    </source>
</evidence>
<dbReference type="SMART" id="SM00398">
    <property type="entry name" value="HMG"/>
    <property type="match status" value="1"/>
</dbReference>
<gene>
    <name evidence="7" type="ORF">AMS68_003260</name>
</gene>
<evidence type="ECO:0000256" key="4">
    <source>
        <dbReference type="PROSITE-ProRule" id="PRU00267"/>
    </source>
</evidence>
<dbReference type="GO" id="GO:0005634">
    <property type="term" value="C:nucleus"/>
    <property type="evidence" value="ECO:0007669"/>
    <property type="project" value="UniProtKB-UniRule"/>
</dbReference>
<evidence type="ECO:0000313" key="7">
    <source>
        <dbReference type="EMBL" id="QIW97742.1"/>
    </source>
</evidence>
<dbReference type="FunFam" id="1.10.30.10:FF:000041">
    <property type="entry name" value="HMG box family protein"/>
    <property type="match status" value="1"/>
</dbReference>
<evidence type="ECO:0000313" key="8">
    <source>
        <dbReference type="Proteomes" id="UP000503462"/>
    </source>
</evidence>
<feature type="DNA-binding region" description="HMG box" evidence="4">
    <location>
        <begin position="119"/>
        <end position="187"/>
    </location>
</feature>
<sequence length="722" mass="79803">MPTEAPEVPASRREQTLESAETSSSSARIDVDADRSRRTSSTVSSRSIRPPKSPTAESRTPLTPEESPPYRSTRKRAISNVEDDDRAYHSVEPSPTHSRTNSSEQAAVQVCICQPEPKIPRPRNAFILYRQHHQAKVIAEHPGLANPEISKIIGEQWRNQPADVKNEWKRLAEEEKVRHQQQYPSYRYQPRRHTRRGSLIESSASASTTSEKSRCSKCGGRTILPPSTYAGPSQGAGSASSSSLQPSTPNSTNTPSSRTLPILGDLSLQSPGARRMGRPFSAVEMSPRHAEERDDGPQSPDSKRRRFNNEQPMFMYRAVPPRYAIATGPPMNPGTPYPFPPGQHPQLYPTTQSASHARRESLPSLRMMDAPGPMAPPPRPGPGYHQHRLSQGHIPPDRSLILPPLQTGIQAPTTSSSKSSETRSARDVIMGMPLSEKLEVLRRIAPPARLTNAAARGPLIAIEGDSHDAVQGLGRWLVDMLGREDELDVKAIDSPEVAAKCDDDSSMAQYHILAADWLTKSKTIIDELSYVQPTPPNTGSAMSLDSIGSDSKLSSEQKDNQKEANTKLTQDPREDQGGRGETSHAQETRSHFTDAMVTEPAEATKMRTQKPVLVIPAFSLHATNVFSCRIPITDVYSPKEHWQWSATLWRGIVGPDLTIYLRDTDAEDSSRTVEQSEAERLFVVKRNKTEASNELDIDSTTLRRLGFEVSEWVRAHGTKVKA</sequence>
<feature type="compositionally biased region" description="Low complexity" evidence="5">
    <location>
        <begin position="17"/>
        <end position="27"/>
    </location>
</feature>
<dbReference type="Proteomes" id="UP000503462">
    <property type="component" value="Chromosome 2"/>
</dbReference>
<dbReference type="GO" id="GO:0001228">
    <property type="term" value="F:DNA-binding transcription activator activity, RNA polymerase II-specific"/>
    <property type="evidence" value="ECO:0007669"/>
    <property type="project" value="TreeGrafter"/>
</dbReference>
<dbReference type="InterPro" id="IPR009071">
    <property type="entry name" value="HMG_box_dom"/>
</dbReference>
<keyword evidence="2 4" id="KW-0238">DNA-binding</keyword>
<name>A0A6H0XSP4_9PEZI</name>
<keyword evidence="4" id="KW-0539">Nucleus</keyword>
<reference evidence="7 8" key="1">
    <citation type="journal article" date="2016" name="Sci. Rep.">
        <title>Peltaster fructicola genome reveals evolution from an invasive phytopathogen to an ectophytic parasite.</title>
        <authorList>
            <person name="Xu C."/>
            <person name="Chen H."/>
            <person name="Gleason M.L."/>
            <person name="Xu J.R."/>
            <person name="Liu H."/>
            <person name="Zhang R."/>
            <person name="Sun G."/>
        </authorList>
    </citation>
    <scope>NUCLEOTIDE SEQUENCE [LARGE SCALE GENOMIC DNA]</scope>
    <source>
        <strain evidence="7 8">LNHT1506</strain>
    </source>
</reference>
<keyword evidence="1" id="KW-0805">Transcription regulation</keyword>
<dbReference type="AlphaFoldDB" id="A0A6H0XSP4"/>
<feature type="region of interest" description="Disordered" evidence="5">
    <location>
        <begin position="1"/>
        <end position="104"/>
    </location>
</feature>
<keyword evidence="8" id="KW-1185">Reference proteome</keyword>
<dbReference type="InterPro" id="IPR050140">
    <property type="entry name" value="SRY-related_HMG-box_TF-like"/>
</dbReference>
<feature type="compositionally biased region" description="Polar residues" evidence="5">
    <location>
        <begin position="537"/>
        <end position="552"/>
    </location>
</feature>
<keyword evidence="3" id="KW-0804">Transcription</keyword>
<feature type="compositionally biased region" description="Pro residues" evidence="5">
    <location>
        <begin position="330"/>
        <end position="343"/>
    </location>
</feature>
<evidence type="ECO:0000256" key="1">
    <source>
        <dbReference type="ARBA" id="ARBA00023015"/>
    </source>
</evidence>
<feature type="region of interest" description="Disordered" evidence="5">
    <location>
        <begin position="175"/>
        <end position="398"/>
    </location>
</feature>
<dbReference type="Gene3D" id="1.10.30.10">
    <property type="entry name" value="High mobility group box domain"/>
    <property type="match status" value="1"/>
</dbReference>
<dbReference type="SUPFAM" id="SSF47095">
    <property type="entry name" value="HMG-box"/>
    <property type="match status" value="1"/>
</dbReference>
<dbReference type="CDD" id="cd01389">
    <property type="entry name" value="HMG-box_ROX1-like"/>
    <property type="match status" value="1"/>
</dbReference>
<dbReference type="EMBL" id="CP051140">
    <property type="protein sequence ID" value="QIW97742.1"/>
    <property type="molecule type" value="Genomic_DNA"/>
</dbReference>
<dbReference type="InterPro" id="IPR036910">
    <property type="entry name" value="HMG_box_dom_sf"/>
</dbReference>
<accession>A0A6H0XSP4</accession>
<dbReference type="GO" id="GO:0030154">
    <property type="term" value="P:cell differentiation"/>
    <property type="evidence" value="ECO:0007669"/>
    <property type="project" value="TreeGrafter"/>
</dbReference>
<feature type="region of interest" description="Disordered" evidence="5">
    <location>
        <begin position="532"/>
        <end position="595"/>
    </location>
</feature>
<feature type="compositionally biased region" description="Polar residues" evidence="5">
    <location>
        <begin position="93"/>
        <end position="104"/>
    </location>
</feature>
<dbReference type="PANTHER" id="PTHR10270:SF320">
    <property type="entry name" value="BOX TRANSCRIPTIONAL REGULATOR, PUTATIVE (AFU_ORTHOLOGUE AFUA_4G10820)-RELATED"/>
    <property type="match status" value="1"/>
</dbReference>
<dbReference type="PANTHER" id="PTHR10270">
    <property type="entry name" value="SOX TRANSCRIPTION FACTOR"/>
    <property type="match status" value="1"/>
</dbReference>
<feature type="compositionally biased region" description="Basic and acidic residues" evidence="5">
    <location>
        <begin position="553"/>
        <end position="592"/>
    </location>
</feature>
<feature type="compositionally biased region" description="Low complexity" evidence="5">
    <location>
        <begin position="201"/>
        <end position="210"/>
    </location>
</feature>
<organism evidence="7 8">
    <name type="scientific">Peltaster fructicola</name>
    <dbReference type="NCBI Taxonomy" id="286661"/>
    <lineage>
        <taxon>Eukaryota</taxon>
        <taxon>Fungi</taxon>
        <taxon>Dikarya</taxon>
        <taxon>Ascomycota</taxon>
        <taxon>Pezizomycotina</taxon>
        <taxon>Dothideomycetes</taxon>
        <taxon>Dothideomycetes incertae sedis</taxon>
        <taxon>Peltaster</taxon>
    </lineage>
</organism>
<dbReference type="GO" id="GO:0000978">
    <property type="term" value="F:RNA polymerase II cis-regulatory region sequence-specific DNA binding"/>
    <property type="evidence" value="ECO:0007669"/>
    <property type="project" value="TreeGrafter"/>
</dbReference>
<proteinExistence type="predicted"/>
<dbReference type="GO" id="GO:0000122">
    <property type="term" value="P:negative regulation of transcription by RNA polymerase II"/>
    <property type="evidence" value="ECO:0007669"/>
    <property type="project" value="TreeGrafter"/>
</dbReference>
<evidence type="ECO:0000256" key="3">
    <source>
        <dbReference type="ARBA" id="ARBA00023163"/>
    </source>
</evidence>